<name>A0A4R5FUZ0_9ACTN</name>
<gene>
    <name evidence="1" type="ORF">E1295_08885</name>
</gene>
<sequence>MPLNPDLEQHAGPTPSMERTRMFLRGLRRRTGRPVPELVALFRSIIDGGRDFHPIASDFLEHFMDGAGASRTMSSRWLRSFKVIKKAERKNQHRFERQLVRRARQLGDGESSWLHDYWDARINAFIGTELFYVSRMSLLRSQGSFVLTRDGPEVRVSGTVRHRWFDPYDWDRGRWVYIPRHGFVPIAVGRDLVAADQARNFLMESRHVQTLEGRCVDGRWPRRGRESFGWSLVRAAEG</sequence>
<organism evidence="1 2">
    <name type="scientific">Nonomuraea mesophila</name>
    <dbReference type="NCBI Taxonomy" id="2530382"/>
    <lineage>
        <taxon>Bacteria</taxon>
        <taxon>Bacillati</taxon>
        <taxon>Actinomycetota</taxon>
        <taxon>Actinomycetes</taxon>
        <taxon>Streptosporangiales</taxon>
        <taxon>Streptosporangiaceae</taxon>
        <taxon>Nonomuraea</taxon>
    </lineage>
</organism>
<evidence type="ECO:0000313" key="1">
    <source>
        <dbReference type="EMBL" id="TDE57226.1"/>
    </source>
</evidence>
<reference evidence="1 2" key="1">
    <citation type="submission" date="2019-03" db="EMBL/GenBank/DDBJ databases">
        <title>Draft genome sequences of novel Actinobacteria.</title>
        <authorList>
            <person name="Sahin N."/>
            <person name="Ay H."/>
            <person name="Saygin H."/>
        </authorList>
    </citation>
    <scope>NUCLEOTIDE SEQUENCE [LARGE SCALE GENOMIC DNA]</scope>
    <source>
        <strain evidence="1 2">6K102</strain>
    </source>
</reference>
<dbReference type="EMBL" id="SMLD01000015">
    <property type="protein sequence ID" value="TDE57226.1"/>
    <property type="molecule type" value="Genomic_DNA"/>
</dbReference>
<dbReference type="AlphaFoldDB" id="A0A4R5FUZ0"/>
<keyword evidence="2" id="KW-1185">Reference proteome</keyword>
<protein>
    <submittedName>
        <fullName evidence="1">Uncharacterized protein</fullName>
    </submittedName>
</protein>
<dbReference type="Proteomes" id="UP000295136">
    <property type="component" value="Unassembled WGS sequence"/>
</dbReference>
<comment type="caution">
    <text evidence="1">The sequence shown here is derived from an EMBL/GenBank/DDBJ whole genome shotgun (WGS) entry which is preliminary data.</text>
</comment>
<evidence type="ECO:0000313" key="2">
    <source>
        <dbReference type="Proteomes" id="UP000295136"/>
    </source>
</evidence>
<proteinExistence type="predicted"/>
<accession>A0A4R5FUZ0</accession>